<evidence type="ECO:0000256" key="9">
    <source>
        <dbReference type="ARBA" id="ARBA00023170"/>
    </source>
</evidence>
<evidence type="ECO:0000256" key="1">
    <source>
        <dbReference type="ARBA" id="ARBA00004571"/>
    </source>
</evidence>
<dbReference type="RefSeq" id="WP_091991426.1">
    <property type="nucleotide sequence ID" value="NZ_FOLO01000079.1"/>
</dbReference>
<gene>
    <name evidence="15" type="ORF">SAMN02745724_05079</name>
</gene>
<keyword evidence="10 11" id="KW-0998">Cell outer membrane</keyword>
<dbReference type="InterPro" id="IPR037066">
    <property type="entry name" value="Plug_dom_sf"/>
</dbReference>
<evidence type="ECO:0000256" key="8">
    <source>
        <dbReference type="ARBA" id="ARBA00023136"/>
    </source>
</evidence>
<dbReference type="InterPro" id="IPR012910">
    <property type="entry name" value="Plug_dom"/>
</dbReference>
<dbReference type="SUPFAM" id="SSF56935">
    <property type="entry name" value="Porins"/>
    <property type="match status" value="1"/>
</dbReference>
<protein>
    <submittedName>
        <fullName evidence="15">Outer membrane receptor for ferrienterochelin and colicins</fullName>
    </submittedName>
</protein>
<evidence type="ECO:0000256" key="3">
    <source>
        <dbReference type="ARBA" id="ARBA00022448"/>
    </source>
</evidence>
<evidence type="ECO:0000256" key="11">
    <source>
        <dbReference type="PROSITE-ProRule" id="PRU01360"/>
    </source>
</evidence>
<dbReference type="OrthoDB" id="9764669at2"/>
<evidence type="ECO:0000256" key="6">
    <source>
        <dbReference type="ARBA" id="ARBA00022729"/>
    </source>
</evidence>
<evidence type="ECO:0000259" key="13">
    <source>
        <dbReference type="Pfam" id="PF00593"/>
    </source>
</evidence>
<evidence type="ECO:0000256" key="7">
    <source>
        <dbReference type="ARBA" id="ARBA00023077"/>
    </source>
</evidence>
<feature type="domain" description="TonB-dependent receptor plug" evidence="14">
    <location>
        <begin position="61"/>
        <end position="167"/>
    </location>
</feature>
<dbReference type="Pfam" id="PF00593">
    <property type="entry name" value="TonB_dep_Rec_b-barrel"/>
    <property type="match status" value="1"/>
</dbReference>
<dbReference type="InterPro" id="IPR036942">
    <property type="entry name" value="Beta-barrel_TonB_sf"/>
</dbReference>
<dbReference type="InterPro" id="IPR000531">
    <property type="entry name" value="Beta-barrel_TonB"/>
</dbReference>
<dbReference type="AlphaFoldDB" id="A0A1I1U160"/>
<evidence type="ECO:0000256" key="2">
    <source>
        <dbReference type="ARBA" id="ARBA00008143"/>
    </source>
</evidence>
<feature type="domain" description="TonB-dependent receptor-like beta-barrel" evidence="13">
    <location>
        <begin position="276"/>
        <end position="672"/>
    </location>
</feature>
<keyword evidence="16" id="KW-1185">Reference proteome</keyword>
<organism evidence="15 16">
    <name type="scientific">Pseudoalteromonas denitrificans DSM 6059</name>
    <dbReference type="NCBI Taxonomy" id="1123010"/>
    <lineage>
        <taxon>Bacteria</taxon>
        <taxon>Pseudomonadati</taxon>
        <taxon>Pseudomonadota</taxon>
        <taxon>Gammaproteobacteria</taxon>
        <taxon>Alteromonadales</taxon>
        <taxon>Pseudoalteromonadaceae</taxon>
        <taxon>Pseudoalteromonas</taxon>
    </lineage>
</organism>
<keyword evidence="5 11" id="KW-0812">Transmembrane</keyword>
<evidence type="ECO:0000256" key="5">
    <source>
        <dbReference type="ARBA" id="ARBA00022692"/>
    </source>
</evidence>
<proteinExistence type="inferred from homology"/>
<keyword evidence="8 11" id="KW-0472">Membrane</keyword>
<keyword evidence="7 12" id="KW-0798">TonB box</keyword>
<dbReference type="Gene3D" id="2.170.130.10">
    <property type="entry name" value="TonB-dependent receptor, plug domain"/>
    <property type="match status" value="1"/>
</dbReference>
<comment type="subcellular location">
    <subcellularLocation>
        <location evidence="1 11">Cell outer membrane</location>
        <topology evidence="1 11">Multi-pass membrane protein</topology>
    </subcellularLocation>
</comment>
<dbReference type="PANTHER" id="PTHR30069:SF29">
    <property type="entry name" value="HEMOGLOBIN AND HEMOGLOBIN-HAPTOGLOBIN-BINDING PROTEIN 1-RELATED"/>
    <property type="match status" value="1"/>
</dbReference>
<reference evidence="15 16" key="1">
    <citation type="submission" date="2016-10" db="EMBL/GenBank/DDBJ databases">
        <authorList>
            <person name="de Groot N.N."/>
        </authorList>
    </citation>
    <scope>NUCLEOTIDE SEQUENCE [LARGE SCALE GENOMIC DNA]</scope>
    <source>
        <strain evidence="15 16">DSM 6059</strain>
    </source>
</reference>
<keyword evidence="3 11" id="KW-0813">Transport</keyword>
<dbReference type="InterPro" id="IPR039426">
    <property type="entry name" value="TonB-dep_rcpt-like"/>
</dbReference>
<accession>A0A1I1U160</accession>
<comment type="similarity">
    <text evidence="2">Belongs to the TonB-dependent receptor family. Hemoglobin/haptoglobin binding protein subfamily.</text>
</comment>
<dbReference type="Proteomes" id="UP000198862">
    <property type="component" value="Unassembled WGS sequence"/>
</dbReference>
<dbReference type="GO" id="GO:0044718">
    <property type="term" value="P:siderophore transmembrane transport"/>
    <property type="evidence" value="ECO:0007669"/>
    <property type="project" value="TreeGrafter"/>
</dbReference>
<dbReference type="EMBL" id="FOLO01000079">
    <property type="protein sequence ID" value="SFD64611.1"/>
    <property type="molecule type" value="Genomic_DNA"/>
</dbReference>
<keyword evidence="4 11" id="KW-1134">Transmembrane beta strand</keyword>
<keyword evidence="6" id="KW-0732">Signal</keyword>
<dbReference type="Gene3D" id="2.40.170.20">
    <property type="entry name" value="TonB-dependent receptor, beta-barrel domain"/>
    <property type="match status" value="1"/>
</dbReference>
<evidence type="ECO:0000313" key="16">
    <source>
        <dbReference type="Proteomes" id="UP000198862"/>
    </source>
</evidence>
<evidence type="ECO:0000256" key="12">
    <source>
        <dbReference type="RuleBase" id="RU003357"/>
    </source>
</evidence>
<name>A0A1I1U160_9GAMM</name>
<keyword evidence="9 15" id="KW-0675">Receptor</keyword>
<evidence type="ECO:0000256" key="10">
    <source>
        <dbReference type="ARBA" id="ARBA00023237"/>
    </source>
</evidence>
<dbReference type="GO" id="GO:0015344">
    <property type="term" value="F:siderophore uptake transmembrane transporter activity"/>
    <property type="evidence" value="ECO:0007669"/>
    <property type="project" value="TreeGrafter"/>
</dbReference>
<dbReference type="PROSITE" id="PS52016">
    <property type="entry name" value="TONB_DEPENDENT_REC_3"/>
    <property type="match status" value="1"/>
</dbReference>
<sequence>MFNFQFVNFNYFSICCLLCIPCSYAKEEMNEKHDLFNLSIEQLLQLEVITASKLPEPFQLAPATIMVVTSQDILLRGYTSIEDALRDLPGIDFVDVQGTFPLIWSPRGAYGDENKRTLMMIDGIVENNILEGNVLGGPQYSLHNVERIEVIWGPASALYGANAFSGIINIITRKGKDIRGAEFQIGGGSFGTRLMNFSFGDVVDNIDYVFSGSIYNSDGPVFKERHPNYSLSYIDDAYSLNVKLNTAYFGINASRYDRPMGHGQFSNSSAEFFGLPLYGYNNTEGKDIYGTIAPISIDGQKGSLWHSITNTLAITAQQNINENLIIDERIYYRKTEIADDSYVYGKLSDNAFNFLPFTHSSNLTGIEIQTSYFINDQQALILGVNFENSNIERGYRGVSINSEKPLSWEFVDERISDDYQNRAFYGQYQFETNILNSTIFTLGIRRDQNNIYGDTTNPRVGIVNQVTEKLTLKALYGSAFRAPNSFDTFSKTTTRIPNPNLEPELMHNLEFSAGYQFNDDFYLETNFFSNKLTDTIISNVDIGDIDGNGANNTQNQNLGDAKIKGIEFKTLFTLSNDLSGFSAISYQSPKQEFEGMSDDIPNVTDIKVNFGLVWQYDDKSSIYMITRYVGERTTAKTNPRNEVDSYLVMDLHLLKQNIFESNITMSLKINNLFNSSIADPGVRSADGLSFSTQHTYPGQNVILKISYHY</sequence>
<evidence type="ECO:0000259" key="14">
    <source>
        <dbReference type="Pfam" id="PF07715"/>
    </source>
</evidence>
<dbReference type="STRING" id="1123010.SAMN02745724_05079"/>
<dbReference type="Pfam" id="PF07715">
    <property type="entry name" value="Plug"/>
    <property type="match status" value="1"/>
</dbReference>
<dbReference type="PANTHER" id="PTHR30069">
    <property type="entry name" value="TONB-DEPENDENT OUTER MEMBRANE RECEPTOR"/>
    <property type="match status" value="1"/>
</dbReference>
<evidence type="ECO:0000313" key="15">
    <source>
        <dbReference type="EMBL" id="SFD64611.1"/>
    </source>
</evidence>
<dbReference type="GO" id="GO:0009279">
    <property type="term" value="C:cell outer membrane"/>
    <property type="evidence" value="ECO:0007669"/>
    <property type="project" value="UniProtKB-SubCell"/>
</dbReference>
<evidence type="ECO:0000256" key="4">
    <source>
        <dbReference type="ARBA" id="ARBA00022452"/>
    </source>
</evidence>